<sequence length="83" mass="9123">MTRPRPRWPVHGTVVCPWRSAVRGDRTVRRTTTVTASVPPRIADACWEPDPTTAALLDRSLDALRALDDGDGGAAPLHRLLTR</sequence>
<reference evidence="1 2" key="1">
    <citation type="journal article" date="2016" name="Front. Microbiol.">
        <title>Genomic Resource of Rice Seed Associated Bacteria.</title>
        <authorList>
            <person name="Midha S."/>
            <person name="Bansal K."/>
            <person name="Sharma S."/>
            <person name="Kumar N."/>
            <person name="Patil P.P."/>
            <person name="Chaudhry V."/>
            <person name="Patil P.B."/>
        </authorList>
    </citation>
    <scope>NUCLEOTIDE SEQUENCE [LARGE SCALE GENOMIC DNA]</scope>
    <source>
        <strain evidence="1 2">NS359</strain>
    </source>
</reference>
<dbReference type="Proteomes" id="UP000072763">
    <property type="component" value="Unassembled WGS sequence"/>
</dbReference>
<feature type="non-terminal residue" evidence="1">
    <location>
        <position position="83"/>
    </location>
</feature>
<protein>
    <submittedName>
        <fullName evidence="1">Uncharacterized protein</fullName>
    </submittedName>
</protein>
<dbReference type="AlphaFoldDB" id="A0A147DPC0"/>
<name>A0A147DPC0_9MICO</name>
<comment type="caution">
    <text evidence="1">The sequence shown here is derived from an EMBL/GenBank/DDBJ whole genome shotgun (WGS) entry which is preliminary data.</text>
</comment>
<proteinExistence type="predicted"/>
<organism evidence="1 2">
    <name type="scientific">Curtobacterium oceanosedimentum</name>
    <dbReference type="NCBI Taxonomy" id="465820"/>
    <lineage>
        <taxon>Bacteria</taxon>
        <taxon>Bacillati</taxon>
        <taxon>Actinomycetota</taxon>
        <taxon>Actinomycetes</taxon>
        <taxon>Micrococcales</taxon>
        <taxon>Microbacteriaceae</taxon>
        <taxon>Curtobacterium</taxon>
    </lineage>
</organism>
<dbReference type="EMBL" id="LDRC01000057">
    <property type="protein sequence ID" value="KTR51298.1"/>
    <property type="molecule type" value="Genomic_DNA"/>
</dbReference>
<evidence type="ECO:0000313" key="2">
    <source>
        <dbReference type="Proteomes" id="UP000072763"/>
    </source>
</evidence>
<evidence type="ECO:0000313" key="1">
    <source>
        <dbReference type="EMBL" id="KTR51298.1"/>
    </source>
</evidence>
<gene>
    <name evidence="1" type="ORF">NS359_11055</name>
</gene>
<accession>A0A147DPC0</accession>